<name>A0A2R3Z1K5_9FLAO</name>
<dbReference type="Pfam" id="PF00831">
    <property type="entry name" value="Ribosomal_L29"/>
    <property type="match status" value="1"/>
</dbReference>
<dbReference type="InterPro" id="IPR018254">
    <property type="entry name" value="Ribosomal_uL29_CS"/>
</dbReference>
<dbReference type="HAMAP" id="MF_00374">
    <property type="entry name" value="Ribosomal_uL29"/>
    <property type="match status" value="1"/>
</dbReference>
<dbReference type="OrthoDB" id="5296761at2"/>
<protein>
    <recommendedName>
        <fullName evidence="4 5">Large ribosomal subunit protein uL29</fullName>
    </recommendedName>
</protein>
<dbReference type="CDD" id="cd00427">
    <property type="entry name" value="Ribosomal_L29_HIP"/>
    <property type="match status" value="1"/>
</dbReference>
<sequence length="63" mass="7326">MKQSEVKELSVAELQEELDKSRKAYADLKMAHAVSPLENPIQLRHVRRNIARLATELTKREQQ</sequence>
<dbReference type="GO" id="GO:0005840">
    <property type="term" value="C:ribosome"/>
    <property type="evidence" value="ECO:0007669"/>
    <property type="project" value="UniProtKB-KW"/>
</dbReference>
<evidence type="ECO:0000256" key="6">
    <source>
        <dbReference type="SAM" id="Coils"/>
    </source>
</evidence>
<gene>
    <name evidence="5" type="primary">rpmC</name>
    <name evidence="7" type="ORF">C7S20_02075</name>
</gene>
<evidence type="ECO:0000256" key="1">
    <source>
        <dbReference type="ARBA" id="ARBA00009254"/>
    </source>
</evidence>
<accession>A0A2R3Z1K5</accession>
<dbReference type="Gene3D" id="1.10.287.310">
    <property type="match status" value="1"/>
</dbReference>
<evidence type="ECO:0000313" key="8">
    <source>
        <dbReference type="Proteomes" id="UP000241507"/>
    </source>
</evidence>
<dbReference type="GO" id="GO:1990904">
    <property type="term" value="C:ribonucleoprotein complex"/>
    <property type="evidence" value="ECO:0007669"/>
    <property type="project" value="UniProtKB-KW"/>
</dbReference>
<dbReference type="InterPro" id="IPR001854">
    <property type="entry name" value="Ribosomal_uL29"/>
</dbReference>
<evidence type="ECO:0000256" key="4">
    <source>
        <dbReference type="ARBA" id="ARBA00035204"/>
    </source>
</evidence>
<dbReference type="PROSITE" id="PS00579">
    <property type="entry name" value="RIBOSOMAL_L29"/>
    <property type="match status" value="1"/>
</dbReference>
<dbReference type="GO" id="GO:0006412">
    <property type="term" value="P:translation"/>
    <property type="evidence" value="ECO:0007669"/>
    <property type="project" value="UniProtKB-UniRule"/>
</dbReference>
<reference evidence="8" key="1">
    <citation type="submission" date="2018-03" db="EMBL/GenBank/DDBJ databases">
        <title>Gramella fulva sp. nov., isolated from a dry surface of tidal flat.</title>
        <authorList>
            <person name="Hwang S.H."/>
            <person name="Hwang W.M."/>
            <person name="Kang K."/>
            <person name="Ahn T.-Y."/>
        </authorList>
    </citation>
    <scope>NUCLEOTIDE SEQUENCE [LARGE SCALE GENOMIC DNA]</scope>
    <source>
        <strain evidence="8">SH35</strain>
    </source>
</reference>
<dbReference type="InterPro" id="IPR036049">
    <property type="entry name" value="Ribosomal_uL29_sf"/>
</dbReference>
<dbReference type="KEGG" id="grs:C7S20_02075"/>
<dbReference type="RefSeq" id="WP_107010927.1">
    <property type="nucleotide sequence ID" value="NZ_CP028136.1"/>
</dbReference>
<comment type="similarity">
    <text evidence="1 5">Belongs to the universal ribosomal protein uL29 family.</text>
</comment>
<evidence type="ECO:0000256" key="2">
    <source>
        <dbReference type="ARBA" id="ARBA00022980"/>
    </source>
</evidence>
<keyword evidence="6" id="KW-0175">Coiled coil</keyword>
<keyword evidence="2 5" id="KW-0689">Ribosomal protein</keyword>
<dbReference type="NCBIfam" id="TIGR00012">
    <property type="entry name" value="L29"/>
    <property type="match status" value="1"/>
</dbReference>
<evidence type="ECO:0000256" key="3">
    <source>
        <dbReference type="ARBA" id="ARBA00023274"/>
    </source>
</evidence>
<dbReference type="EMBL" id="CP028136">
    <property type="protein sequence ID" value="AVR44146.1"/>
    <property type="molecule type" value="Genomic_DNA"/>
</dbReference>
<dbReference type="GO" id="GO:0003735">
    <property type="term" value="F:structural constituent of ribosome"/>
    <property type="evidence" value="ECO:0007669"/>
    <property type="project" value="InterPro"/>
</dbReference>
<dbReference type="Proteomes" id="UP000241507">
    <property type="component" value="Chromosome"/>
</dbReference>
<keyword evidence="3 5" id="KW-0687">Ribonucleoprotein</keyword>
<keyword evidence="8" id="KW-1185">Reference proteome</keyword>
<evidence type="ECO:0000256" key="5">
    <source>
        <dbReference type="HAMAP-Rule" id="MF_00374"/>
    </source>
</evidence>
<proteinExistence type="inferred from homology"/>
<feature type="coiled-coil region" evidence="6">
    <location>
        <begin position="11"/>
        <end position="63"/>
    </location>
</feature>
<dbReference type="SUPFAM" id="SSF46561">
    <property type="entry name" value="Ribosomal protein L29 (L29p)"/>
    <property type="match status" value="1"/>
</dbReference>
<organism evidence="7 8">
    <name type="scientific">Christiangramia fulva</name>
    <dbReference type="NCBI Taxonomy" id="2126553"/>
    <lineage>
        <taxon>Bacteria</taxon>
        <taxon>Pseudomonadati</taxon>
        <taxon>Bacteroidota</taxon>
        <taxon>Flavobacteriia</taxon>
        <taxon>Flavobacteriales</taxon>
        <taxon>Flavobacteriaceae</taxon>
        <taxon>Christiangramia</taxon>
    </lineage>
</organism>
<evidence type="ECO:0000313" key="7">
    <source>
        <dbReference type="EMBL" id="AVR44146.1"/>
    </source>
</evidence>
<dbReference type="AlphaFoldDB" id="A0A2R3Z1K5"/>